<protein>
    <recommendedName>
        <fullName evidence="16">TonB-dependent receptor</fullName>
    </recommendedName>
</protein>
<dbReference type="PANTHER" id="PTHR47234:SF2">
    <property type="entry name" value="TONB-DEPENDENT RECEPTOR"/>
    <property type="match status" value="1"/>
</dbReference>
<dbReference type="SUPFAM" id="SSF56935">
    <property type="entry name" value="Porins"/>
    <property type="match status" value="1"/>
</dbReference>
<evidence type="ECO:0000256" key="3">
    <source>
        <dbReference type="ARBA" id="ARBA00022452"/>
    </source>
</evidence>
<evidence type="ECO:0000256" key="5">
    <source>
        <dbReference type="ARBA" id="ARBA00023077"/>
    </source>
</evidence>
<evidence type="ECO:0000313" key="15">
    <source>
        <dbReference type="Proteomes" id="UP000033067"/>
    </source>
</evidence>
<dbReference type="InterPro" id="IPR000531">
    <property type="entry name" value="Beta-barrel_TonB"/>
</dbReference>
<dbReference type="Pfam" id="PF00593">
    <property type="entry name" value="TonB_dep_Rec_b-barrel"/>
    <property type="match status" value="1"/>
</dbReference>
<dbReference type="Proteomes" id="UP000033067">
    <property type="component" value="Chromosome"/>
</dbReference>
<evidence type="ECO:0000256" key="10">
    <source>
        <dbReference type="SAM" id="MobiDB-lite"/>
    </source>
</evidence>
<sequence>MTLKTTKLRDAITFALAVCATAAAGTGVALAQETSGQPQTLDRIDVLGSRIKRAEAETALPVLSISRQELQRTGLTQVADVLREISVAGPSLSLNTNNGNTSGNSSINLRNCGSNRTLVMVNGRRWVTDNGLAGAVDLSSIPMAAVERIDVLKDGASALYGSDAICGVINIQTRSDFDGAQFNAYRGQYSQGDGVRDAYDFTVGGNTDRFSGLLNLAFTEQGAVSAGDRDISAIPLYGFPANVSTPGRASPVGPYGNYTVTGLGNIILDPSRPGCQPGQVCAPGTAGDFRPFNFLTDGYNFAPDNHLIQPQRTYSVFGQVGYQLFDQVRFSSEVFYTNRVGDAQLAAQPLSPLTISAQSIYNPFGVNVTGGAFRPTNFPRVFGQEQDTWRFNAALDGHFDINDRYFAWDVGYTYAENKQLQPKNGFYFSTRVNQATGPSFIDSSGVARCGTPTAIIAGCVPMNVMGGPTGFTQEMFDWIAVNPKNLQKATQEAITANLSGDLFSLPGGTMAFAFGLEHRKEFGSNEPDPLTAAGLVLGDNPFLPTRGSYSVDEAYLELQIPLLSDVAFADSLELSLAARYSDYSSFGTTTNPKASLRWQINEQMLVRGSWGEGFRAPSVSELYQGFATGRPAFQDVCSDNNPNFVGSAAVRQACYNTGVPVGFRSQLSQTFATTGGNPDLRPETSESQTLGFVYSPSWLSGFDAYVDWYSIVIENSIGSLAAQTIINECYLQANAGSCALITRDTVGAVNGNPGEISAIIAQNRNFVGGIETEGFDFGASYRFETDDWGLFQFRLDSTYVSYYGDVGQPSRGELNGDGRISSGNTAGQLPAGSSTGAPRHRLRSNLTANWQYGAFDASVTMEYRSRVRESCNNVYNTANALAAVDPSYRDLVNLCSDPDRIINDYTFVPGTQDVVANPARRPVNMLGGTTYTHVQAGWTAPWKGKVTLGIRNLFDKNPPFSSDAFANSFDAQYLVPGQFFYMNYQQNF</sequence>
<keyword evidence="7 8" id="KW-0998">Cell outer membrane</keyword>
<dbReference type="PROSITE" id="PS52016">
    <property type="entry name" value="TONB_DEPENDENT_REC_3"/>
    <property type="match status" value="1"/>
</dbReference>
<dbReference type="AlphaFoldDB" id="A0A0E3Z514"/>
<keyword evidence="15" id="KW-1185">Reference proteome</keyword>
<dbReference type="Gene3D" id="2.170.130.10">
    <property type="entry name" value="TonB-dependent receptor, plug domain"/>
    <property type="match status" value="1"/>
</dbReference>
<keyword evidence="4 8" id="KW-0812">Transmembrane</keyword>
<reference evidence="14 15" key="1">
    <citation type="journal article" date="2015" name="Genome Announc.">
        <title>Complete Genome Sequence of Pseudoxanthomonas suwonensis Strain J1, a Cellulose-Degrading Bacterium Isolated from Leaf- and Wood-Enriched Soil.</title>
        <authorList>
            <person name="Hou L."/>
            <person name="Jiang J."/>
            <person name="Xu Z."/>
            <person name="Zhou Y."/>
            <person name="Leung F.C."/>
        </authorList>
    </citation>
    <scope>NUCLEOTIDE SEQUENCE [LARGE SCALE GENOMIC DNA]</scope>
    <source>
        <strain evidence="14 15">J1</strain>
    </source>
</reference>
<evidence type="ECO:0000256" key="4">
    <source>
        <dbReference type="ARBA" id="ARBA00022692"/>
    </source>
</evidence>
<feature type="domain" description="TonB-dependent receptor plug" evidence="13">
    <location>
        <begin position="56"/>
        <end position="168"/>
    </location>
</feature>
<dbReference type="Gene3D" id="2.40.170.20">
    <property type="entry name" value="TonB-dependent receptor, beta-barrel domain"/>
    <property type="match status" value="1"/>
</dbReference>
<dbReference type="InterPro" id="IPR037066">
    <property type="entry name" value="Plug_dom_sf"/>
</dbReference>
<dbReference type="EMBL" id="CP011144">
    <property type="protein sequence ID" value="AKC87742.1"/>
    <property type="molecule type" value="Genomic_DNA"/>
</dbReference>
<dbReference type="KEGG" id="psuw:WQ53_14230"/>
<keyword evidence="2 8" id="KW-0813">Transport</keyword>
<evidence type="ECO:0008006" key="16">
    <source>
        <dbReference type="Google" id="ProtNLM"/>
    </source>
</evidence>
<evidence type="ECO:0000256" key="7">
    <source>
        <dbReference type="ARBA" id="ARBA00023237"/>
    </source>
</evidence>
<dbReference type="InterPro" id="IPR039426">
    <property type="entry name" value="TonB-dep_rcpt-like"/>
</dbReference>
<dbReference type="InterPro" id="IPR036942">
    <property type="entry name" value="Beta-barrel_TonB_sf"/>
</dbReference>
<dbReference type="RefSeq" id="WP_052633353.1">
    <property type="nucleotide sequence ID" value="NZ_CP011144.1"/>
</dbReference>
<evidence type="ECO:0000256" key="9">
    <source>
        <dbReference type="RuleBase" id="RU003357"/>
    </source>
</evidence>
<dbReference type="GO" id="GO:0009279">
    <property type="term" value="C:cell outer membrane"/>
    <property type="evidence" value="ECO:0007669"/>
    <property type="project" value="UniProtKB-SubCell"/>
</dbReference>
<feature type="compositionally biased region" description="Polar residues" evidence="10">
    <location>
        <begin position="821"/>
        <end position="836"/>
    </location>
</feature>
<comment type="similarity">
    <text evidence="8 9">Belongs to the TonB-dependent receptor family.</text>
</comment>
<dbReference type="PATRIC" id="fig|314722.6.peg.3081"/>
<evidence type="ECO:0000256" key="6">
    <source>
        <dbReference type="ARBA" id="ARBA00023136"/>
    </source>
</evidence>
<proteinExistence type="inferred from homology"/>
<gene>
    <name evidence="14" type="ORF">WQ53_14230</name>
</gene>
<evidence type="ECO:0000259" key="13">
    <source>
        <dbReference type="Pfam" id="PF07715"/>
    </source>
</evidence>
<organism evidence="14 15">
    <name type="scientific">Pseudoxanthomonas suwonensis</name>
    <dbReference type="NCBI Taxonomy" id="314722"/>
    <lineage>
        <taxon>Bacteria</taxon>
        <taxon>Pseudomonadati</taxon>
        <taxon>Pseudomonadota</taxon>
        <taxon>Gammaproteobacteria</taxon>
        <taxon>Lysobacterales</taxon>
        <taxon>Lysobacteraceae</taxon>
        <taxon>Pseudoxanthomonas</taxon>
    </lineage>
</organism>
<keyword evidence="5 9" id="KW-0798">TonB box</keyword>
<comment type="subcellular location">
    <subcellularLocation>
        <location evidence="1 8">Cell outer membrane</location>
        <topology evidence="1 8">Multi-pass membrane protein</topology>
    </subcellularLocation>
</comment>
<evidence type="ECO:0000256" key="2">
    <source>
        <dbReference type="ARBA" id="ARBA00022448"/>
    </source>
</evidence>
<accession>A0A0E3Z514</accession>
<name>A0A0E3Z514_9GAMM</name>
<dbReference type="Pfam" id="PF07715">
    <property type="entry name" value="Plug"/>
    <property type="match status" value="1"/>
</dbReference>
<evidence type="ECO:0000256" key="11">
    <source>
        <dbReference type="SAM" id="SignalP"/>
    </source>
</evidence>
<keyword evidence="6 8" id="KW-0472">Membrane</keyword>
<feature type="chain" id="PRO_5002416290" description="TonB-dependent receptor" evidence="11">
    <location>
        <begin position="32"/>
        <end position="988"/>
    </location>
</feature>
<dbReference type="InterPro" id="IPR012910">
    <property type="entry name" value="Plug_dom"/>
</dbReference>
<feature type="region of interest" description="Disordered" evidence="10">
    <location>
        <begin position="813"/>
        <end position="840"/>
    </location>
</feature>
<evidence type="ECO:0000256" key="8">
    <source>
        <dbReference type="PROSITE-ProRule" id="PRU01360"/>
    </source>
</evidence>
<evidence type="ECO:0000256" key="1">
    <source>
        <dbReference type="ARBA" id="ARBA00004571"/>
    </source>
</evidence>
<keyword evidence="11" id="KW-0732">Signal</keyword>
<feature type="signal peptide" evidence="11">
    <location>
        <begin position="1"/>
        <end position="31"/>
    </location>
</feature>
<keyword evidence="3 8" id="KW-1134">Transmembrane beta strand</keyword>
<dbReference type="OrthoDB" id="6276154at2"/>
<evidence type="ECO:0000259" key="12">
    <source>
        <dbReference type="Pfam" id="PF00593"/>
    </source>
</evidence>
<dbReference type="PANTHER" id="PTHR47234">
    <property type="match status" value="1"/>
</dbReference>
<evidence type="ECO:0000313" key="14">
    <source>
        <dbReference type="EMBL" id="AKC87742.1"/>
    </source>
</evidence>
<feature type="domain" description="TonB-dependent receptor-like beta-barrel" evidence="12">
    <location>
        <begin position="373"/>
        <end position="953"/>
    </location>
</feature>